<feature type="non-terminal residue" evidence="3">
    <location>
        <position position="1"/>
    </location>
</feature>
<dbReference type="InterPro" id="IPR009197">
    <property type="entry name" value="MlrC"/>
</dbReference>
<dbReference type="InterPro" id="IPR010799">
    <property type="entry name" value="MlrC_C"/>
</dbReference>
<organism evidence="3 4">
    <name type="scientific">Aerophobetes bacterium</name>
    <dbReference type="NCBI Taxonomy" id="2030807"/>
    <lineage>
        <taxon>Bacteria</taxon>
        <taxon>Candidatus Aerophobota</taxon>
    </lineage>
</organism>
<sequence length="513" mass="56947">KMRVNCQGKRSESMRVAVGSIWHESNTFSPIKTDLKCFQEYELLLDNHIIDYHRGRKNTEMRGIFEITENRHIEIIPTVSASAIPSGPVTTTTFKFLERNLLQRIQKIRGQIEGVLLVLHGAMVTEDLDDPEGYLLHRTREIVGNTVPIGATLDHHANVSRKMVENADFLIGYRTHPHVDQGEVGQQAAKIMSFLIKNKVKPVMKMRKLPALLPGESSVEARSRLVERIKELEKREGILSASFFIGYSLADIKEVGPCVIVVTKQDSQLAEFEANSFAQLMWDLRNEFALKTLTVSEGINQTLATSGGPILFVDTGDCFWSGGGGDVPFFLHSFIKKGVKNAVIAVIVDPKAVDECIEAEVGGQLTVSLGGKIDWINARPIVVTGTVKAISQGKYWGQDFQFTEKQIDMGPTAVLDVKGIEVVITSKRASIHDPAMLGSLNIEPKDRKIIVLKDGLLNLVSYKSIAKETIFFNSPGLANWDYCKRSYKKIPRPIFPLDPLSLAFSNSGNQKAS</sequence>
<evidence type="ECO:0000313" key="3">
    <source>
        <dbReference type="EMBL" id="TET27086.1"/>
    </source>
</evidence>
<dbReference type="PIRSF" id="PIRSF012702">
    <property type="entry name" value="UCP012702"/>
    <property type="match status" value="1"/>
</dbReference>
<dbReference type="Proteomes" id="UP000316517">
    <property type="component" value="Unassembled WGS sequence"/>
</dbReference>
<gene>
    <name evidence="3" type="ORF">E3J68_04690</name>
</gene>
<evidence type="ECO:0000259" key="2">
    <source>
        <dbReference type="Pfam" id="PF07364"/>
    </source>
</evidence>
<evidence type="ECO:0000259" key="1">
    <source>
        <dbReference type="Pfam" id="PF07171"/>
    </source>
</evidence>
<comment type="caution">
    <text evidence="3">The sequence shown here is derived from an EMBL/GenBank/DDBJ whole genome shotgun (WGS) entry which is preliminary data.</text>
</comment>
<evidence type="ECO:0000313" key="4">
    <source>
        <dbReference type="Proteomes" id="UP000316517"/>
    </source>
</evidence>
<dbReference type="InterPro" id="IPR015995">
    <property type="entry name" value="MlrC_N"/>
</dbReference>
<feature type="domain" description="Microcystin LR degradation protein MlrC N-terminal" evidence="2">
    <location>
        <begin position="15"/>
        <end position="301"/>
    </location>
</feature>
<dbReference type="Pfam" id="PF07171">
    <property type="entry name" value="MlrC_C"/>
    <property type="match status" value="1"/>
</dbReference>
<feature type="domain" description="Microcystin LR degradation protein MlrC C-terminal" evidence="1">
    <location>
        <begin position="313"/>
        <end position="489"/>
    </location>
</feature>
<reference evidence="3 4" key="1">
    <citation type="submission" date="2019-03" db="EMBL/GenBank/DDBJ databases">
        <title>Metabolic potential of uncultured bacteria and archaea associated with petroleum seepage in deep-sea sediments.</title>
        <authorList>
            <person name="Dong X."/>
            <person name="Hubert C."/>
        </authorList>
    </citation>
    <scope>NUCLEOTIDE SEQUENCE [LARGE SCALE GENOMIC DNA]</scope>
    <source>
        <strain evidence="3">E44_bin3</strain>
    </source>
</reference>
<name>A0A523T9V3_UNCAE</name>
<dbReference type="Pfam" id="PF07364">
    <property type="entry name" value="DUF1485"/>
    <property type="match status" value="1"/>
</dbReference>
<dbReference type="AlphaFoldDB" id="A0A523T9V3"/>
<protein>
    <submittedName>
        <fullName evidence="3">M81 family peptidase</fullName>
    </submittedName>
</protein>
<proteinExistence type="predicted"/>
<accession>A0A523T9V3</accession>
<dbReference type="EMBL" id="SOJT01000207">
    <property type="protein sequence ID" value="TET27086.1"/>
    <property type="molecule type" value="Genomic_DNA"/>
</dbReference>